<feature type="chain" id="PRO_5012293786" description="Beta-lactamase-inhibitor-like PepSY-like domain-containing protein" evidence="1">
    <location>
        <begin position="21"/>
        <end position="183"/>
    </location>
</feature>
<accession>A0A2D0N4B6</accession>
<dbReference type="RefSeq" id="WP_099153181.1">
    <property type="nucleotide sequence ID" value="NZ_PDUD01000032.1"/>
</dbReference>
<reference evidence="2 3" key="1">
    <citation type="submission" date="2017-10" db="EMBL/GenBank/DDBJ databases">
        <title>The draft genome sequence of Lewinella nigricans NBRC 102662.</title>
        <authorList>
            <person name="Wang K."/>
        </authorList>
    </citation>
    <scope>NUCLEOTIDE SEQUENCE [LARGE SCALE GENOMIC DNA]</scope>
    <source>
        <strain evidence="2 3">NBRC 102662</strain>
    </source>
</reference>
<dbReference type="AlphaFoldDB" id="A0A2D0N4B6"/>
<keyword evidence="1" id="KW-0732">Signal</keyword>
<dbReference type="EMBL" id="PDUD01000032">
    <property type="protein sequence ID" value="PHN03344.1"/>
    <property type="molecule type" value="Genomic_DNA"/>
</dbReference>
<proteinExistence type="predicted"/>
<evidence type="ECO:0000313" key="3">
    <source>
        <dbReference type="Proteomes" id="UP000223913"/>
    </source>
</evidence>
<comment type="caution">
    <text evidence="2">The sequence shown here is derived from an EMBL/GenBank/DDBJ whole genome shotgun (WGS) entry which is preliminary data.</text>
</comment>
<feature type="signal peptide" evidence="1">
    <location>
        <begin position="1"/>
        <end position="20"/>
    </location>
</feature>
<dbReference type="Gene3D" id="3.10.450.360">
    <property type="match status" value="1"/>
</dbReference>
<dbReference type="OrthoDB" id="668160at2"/>
<organism evidence="2 3">
    <name type="scientific">Flavilitoribacter nigricans (strain ATCC 23147 / DSM 23189 / NBRC 102662 / NCIMB 1420 / SS-2)</name>
    <name type="common">Lewinella nigricans</name>
    <dbReference type="NCBI Taxonomy" id="1122177"/>
    <lineage>
        <taxon>Bacteria</taxon>
        <taxon>Pseudomonadati</taxon>
        <taxon>Bacteroidota</taxon>
        <taxon>Saprospiria</taxon>
        <taxon>Saprospirales</taxon>
        <taxon>Lewinellaceae</taxon>
        <taxon>Flavilitoribacter</taxon>
    </lineage>
</organism>
<gene>
    <name evidence="2" type="ORF">CRP01_27045</name>
</gene>
<dbReference type="SUPFAM" id="SSF160574">
    <property type="entry name" value="BT0923-like"/>
    <property type="match status" value="1"/>
</dbReference>
<dbReference type="Proteomes" id="UP000223913">
    <property type="component" value="Unassembled WGS sequence"/>
</dbReference>
<sequence>MKKQIALFVLSALTVTTVSAQEMLFSAKLKKEEIPAVVITAQESDYPGMEITDYEAVPLEFIGEDWIVHPNTAAFANKDYDTYLITFSGDRLKGQATYDRDGNLISARERMENVPLPHYIQRAVAQSYPGWAMAMDHELLTINRKGQKRVYYRIELDKAGKTRNVVYDGNANEVKEGKVHHLG</sequence>
<name>A0A2D0N4B6_FLAN2</name>
<evidence type="ECO:0008006" key="4">
    <source>
        <dbReference type="Google" id="ProtNLM"/>
    </source>
</evidence>
<protein>
    <recommendedName>
        <fullName evidence="4">Beta-lactamase-inhibitor-like PepSY-like domain-containing protein</fullName>
    </recommendedName>
</protein>
<evidence type="ECO:0000256" key="1">
    <source>
        <dbReference type="SAM" id="SignalP"/>
    </source>
</evidence>
<evidence type="ECO:0000313" key="2">
    <source>
        <dbReference type="EMBL" id="PHN03344.1"/>
    </source>
</evidence>
<keyword evidence="3" id="KW-1185">Reference proteome</keyword>